<feature type="domain" description="Threonyl/alanyl tRNA synthetase SAD" evidence="6">
    <location>
        <begin position="243"/>
        <end position="286"/>
    </location>
</feature>
<sequence length="458" mass="50449">MTAAESIGSAIVGALACQRDSYLKTLTTTVISCKQHAVSAGSESVNKAKKGKKSKKVKRSVEGKSGGEKSLPDENTKKLYEVEFQDTILFPEGGGQPSDTGFLTVRCKDECDTDSHVIPVSHVKREGLKAVHITSEPISVGAKVGMQVDWKRRFDHMQQHTGQHLLSAVLDKRNLPTLSWNMGETTNYIEIPRKLSEQELCDVSDEVNALITQGVPVSVEIPPKEDVKKTKMPEDYDLDLGVLRVVHIGNIDSNPCCGTHLSSTSQIKAVVLLNEARGKGTNFRLNFVCGDRVVSFTRGEDSVIRSLVGSMTCQEQMLPDKVRDLVKDHKRLQTRETSLMKEIAELKAKELLADLESGNKSLIFHHRPDGDLSYIFHIFKSMTPLARGTVALITGETHMPGAVIVFGQHVDPVVAELKKHIRSVRGGGKDKFQGKIVCFEKGELDSTLKALQELKLED</sequence>
<dbReference type="SUPFAM" id="SSF50447">
    <property type="entry name" value="Translation proteins"/>
    <property type="match status" value="1"/>
</dbReference>
<dbReference type="GO" id="GO:0046872">
    <property type="term" value="F:metal ion binding"/>
    <property type="evidence" value="ECO:0007669"/>
    <property type="project" value="UniProtKB-KW"/>
</dbReference>
<evidence type="ECO:0000313" key="8">
    <source>
        <dbReference type="Proteomes" id="UP000478008"/>
    </source>
</evidence>
<evidence type="ECO:0000256" key="1">
    <source>
        <dbReference type="ARBA" id="ARBA00001947"/>
    </source>
</evidence>
<dbReference type="GO" id="GO:0043039">
    <property type="term" value="P:tRNA aminoacylation"/>
    <property type="evidence" value="ECO:0007669"/>
    <property type="project" value="InterPro"/>
</dbReference>
<comment type="cofactor">
    <cofactor evidence="1">
        <name>Zn(2+)</name>
        <dbReference type="ChEBI" id="CHEBI:29105"/>
    </cofactor>
</comment>
<dbReference type="InterPro" id="IPR051335">
    <property type="entry name" value="Alanyl-tRNA_Editing_Enzymes"/>
</dbReference>
<dbReference type="SUPFAM" id="SSF55186">
    <property type="entry name" value="ThrRS/AlaRS common domain"/>
    <property type="match status" value="1"/>
</dbReference>
<protein>
    <submittedName>
        <fullName evidence="7">DEBR0S2_02872g1_1</fullName>
    </submittedName>
</protein>
<keyword evidence="4" id="KW-0862">Zinc</keyword>
<evidence type="ECO:0000259" key="6">
    <source>
        <dbReference type="SMART" id="SM00863"/>
    </source>
</evidence>
<reference evidence="7 8" key="1">
    <citation type="submission" date="2019-07" db="EMBL/GenBank/DDBJ databases">
        <authorList>
            <person name="Friedrich A."/>
            <person name="Schacherer J."/>
        </authorList>
    </citation>
    <scope>NUCLEOTIDE SEQUENCE [LARGE SCALE GENOMIC DNA]</scope>
</reference>
<evidence type="ECO:0000256" key="4">
    <source>
        <dbReference type="ARBA" id="ARBA00022833"/>
    </source>
</evidence>
<dbReference type="AlphaFoldDB" id="A0A7D9CWF3"/>
<comment type="similarity">
    <text evidence="2">Belongs to the class-II aminoacyl-tRNA synthetase family. Alax-L subfamily.</text>
</comment>
<proteinExistence type="inferred from homology"/>
<feature type="compositionally biased region" description="Basic and acidic residues" evidence="5">
    <location>
        <begin position="59"/>
        <end position="74"/>
    </location>
</feature>
<dbReference type="PANTHER" id="PTHR43462:SF1">
    <property type="entry name" value="ALANYL-TRNA EDITING PROTEIN AARSD1"/>
    <property type="match status" value="1"/>
</dbReference>
<dbReference type="GO" id="GO:0005524">
    <property type="term" value="F:ATP binding"/>
    <property type="evidence" value="ECO:0007669"/>
    <property type="project" value="InterPro"/>
</dbReference>
<keyword evidence="3" id="KW-0479">Metal-binding</keyword>
<dbReference type="GO" id="GO:0004812">
    <property type="term" value="F:aminoacyl-tRNA ligase activity"/>
    <property type="evidence" value="ECO:0007669"/>
    <property type="project" value="InterPro"/>
</dbReference>
<keyword evidence="8" id="KW-1185">Reference proteome</keyword>
<dbReference type="Pfam" id="PF07973">
    <property type="entry name" value="tRNA_SAD"/>
    <property type="match status" value="1"/>
</dbReference>
<feature type="region of interest" description="Disordered" evidence="5">
    <location>
        <begin position="42"/>
        <end position="74"/>
    </location>
</feature>
<dbReference type="Proteomes" id="UP000478008">
    <property type="component" value="Unassembled WGS sequence"/>
</dbReference>
<dbReference type="PANTHER" id="PTHR43462">
    <property type="entry name" value="ALANYL-TRNA EDITING PROTEIN"/>
    <property type="match status" value="1"/>
</dbReference>
<dbReference type="SMART" id="SM00863">
    <property type="entry name" value="tRNA_SAD"/>
    <property type="match status" value="1"/>
</dbReference>
<accession>A0A7D9CWF3</accession>
<gene>
    <name evidence="7" type="ORF">DEBR0S2_02872G</name>
</gene>
<evidence type="ECO:0000256" key="5">
    <source>
        <dbReference type="SAM" id="MobiDB-lite"/>
    </source>
</evidence>
<name>A0A7D9CWF3_DEKBR</name>
<dbReference type="EMBL" id="CABFWN010000002">
    <property type="protein sequence ID" value="VUG17274.1"/>
    <property type="molecule type" value="Genomic_DNA"/>
</dbReference>
<dbReference type="InterPro" id="IPR012947">
    <property type="entry name" value="tRNA_SAD"/>
</dbReference>
<dbReference type="GO" id="GO:0002196">
    <property type="term" value="F:Ser-tRNA(Ala) deacylase activity"/>
    <property type="evidence" value="ECO:0007669"/>
    <property type="project" value="TreeGrafter"/>
</dbReference>
<feature type="compositionally biased region" description="Basic residues" evidence="5">
    <location>
        <begin position="47"/>
        <end position="58"/>
    </location>
</feature>
<evidence type="ECO:0000256" key="2">
    <source>
        <dbReference type="ARBA" id="ARBA00008429"/>
    </source>
</evidence>
<dbReference type="InterPro" id="IPR018163">
    <property type="entry name" value="Thr/Ala-tRNA-synth_IIc_edit"/>
</dbReference>
<dbReference type="Gene3D" id="3.30.980.10">
    <property type="entry name" value="Threonyl-trna Synthetase, Chain A, domain 2"/>
    <property type="match status" value="1"/>
</dbReference>
<dbReference type="InterPro" id="IPR009000">
    <property type="entry name" value="Transl_B-barrel_sf"/>
</dbReference>
<dbReference type="Gene3D" id="2.40.30.130">
    <property type="match status" value="1"/>
</dbReference>
<evidence type="ECO:0000313" key="7">
    <source>
        <dbReference type="EMBL" id="VUG17274.1"/>
    </source>
</evidence>
<organism evidence="7 8">
    <name type="scientific">Dekkera bruxellensis</name>
    <name type="common">Brettanomyces custersii</name>
    <dbReference type="NCBI Taxonomy" id="5007"/>
    <lineage>
        <taxon>Eukaryota</taxon>
        <taxon>Fungi</taxon>
        <taxon>Dikarya</taxon>
        <taxon>Ascomycota</taxon>
        <taxon>Saccharomycotina</taxon>
        <taxon>Pichiomycetes</taxon>
        <taxon>Pichiales</taxon>
        <taxon>Pichiaceae</taxon>
        <taxon>Brettanomyces</taxon>
    </lineage>
</organism>
<evidence type="ECO:0000256" key="3">
    <source>
        <dbReference type="ARBA" id="ARBA00022723"/>
    </source>
</evidence>